<evidence type="ECO:0000313" key="6">
    <source>
        <dbReference type="Proteomes" id="UP001293254"/>
    </source>
</evidence>
<keyword evidence="2" id="KW-0175">Coiled coil</keyword>
<evidence type="ECO:0000256" key="2">
    <source>
        <dbReference type="SAM" id="Coils"/>
    </source>
</evidence>
<feature type="coiled-coil region" evidence="2">
    <location>
        <begin position="394"/>
        <end position="421"/>
    </location>
</feature>
<feature type="compositionally biased region" description="Basic and acidic residues" evidence="3">
    <location>
        <begin position="69"/>
        <end position="81"/>
    </location>
</feature>
<name>A0AAE2CMB5_9LAMI</name>
<dbReference type="AlphaFoldDB" id="A0AAE2CMB5"/>
<dbReference type="PANTHER" id="PTHR31471">
    <property type="entry name" value="OS02G0116800 PROTEIN"/>
    <property type="match status" value="1"/>
</dbReference>
<feature type="domain" description="Remorin C-terminal" evidence="4">
    <location>
        <begin position="360"/>
        <end position="458"/>
    </location>
</feature>
<evidence type="ECO:0000256" key="1">
    <source>
        <dbReference type="ARBA" id="ARBA00005711"/>
    </source>
</evidence>
<dbReference type="PANTHER" id="PTHR31471:SF3">
    <property type="entry name" value="OS11G0616300 PROTEIN"/>
    <property type="match status" value="1"/>
</dbReference>
<dbReference type="InterPro" id="IPR005516">
    <property type="entry name" value="Remorin_C"/>
</dbReference>
<evidence type="ECO:0000256" key="3">
    <source>
        <dbReference type="SAM" id="MobiDB-lite"/>
    </source>
</evidence>
<evidence type="ECO:0000259" key="4">
    <source>
        <dbReference type="Pfam" id="PF03763"/>
    </source>
</evidence>
<protein>
    <recommendedName>
        <fullName evidence="4">Remorin C-terminal domain-containing protein</fullName>
    </recommendedName>
</protein>
<feature type="compositionally biased region" description="Polar residues" evidence="3">
    <location>
        <begin position="264"/>
        <end position="289"/>
    </location>
</feature>
<gene>
    <name evidence="5" type="ORF">Salat_1513500</name>
</gene>
<feature type="region of interest" description="Disordered" evidence="3">
    <location>
        <begin position="69"/>
        <end position="94"/>
    </location>
</feature>
<evidence type="ECO:0000313" key="5">
    <source>
        <dbReference type="EMBL" id="KAK4427446.1"/>
    </source>
</evidence>
<feature type="compositionally biased region" description="Polar residues" evidence="3">
    <location>
        <begin position="1"/>
        <end position="16"/>
    </location>
</feature>
<comment type="similarity">
    <text evidence="1">Belongs to the remorin family.</text>
</comment>
<dbReference type="EMBL" id="JACGWO010000005">
    <property type="protein sequence ID" value="KAK4427446.1"/>
    <property type="molecule type" value="Genomic_DNA"/>
</dbReference>
<dbReference type="Proteomes" id="UP001293254">
    <property type="component" value="Unassembled WGS sequence"/>
</dbReference>
<feature type="region of interest" description="Disordered" evidence="3">
    <location>
        <begin position="259"/>
        <end position="298"/>
    </location>
</feature>
<feature type="region of interest" description="Disordered" evidence="3">
    <location>
        <begin position="326"/>
        <end position="346"/>
    </location>
</feature>
<dbReference type="Pfam" id="PF03763">
    <property type="entry name" value="Remorin_C"/>
    <property type="match status" value="1"/>
</dbReference>
<sequence>MDLTGNNYLEPFSSQGGESGDGLCKSRSIKNPFLDSFSDPLCRLNLRETSEFVKSFPVGNRGFLEISAHRGGDDNGVRRNVEAPPTPGRPVFSFSNGGFSRKSFPSKWDDAEKWLVSGGTSCHDSPANNNHHGLFFKSLDSSKMFSKQCSGYNKPQLGEIFSEKSRVTTEEKVSTFQELDHHTSSARAAAISGVVSLSPTADVLLKDKFPDEVNPLSPKFGCSEPMQEGFIFRNAMKKSTSNVTTLEAVQEVKHRDIGTEMTPLGSSTTSRCPTPFKSTSPARHNTPANRSGPLAPTSIEGSNTIDMTQLQECHLAKLHIGSTQFDSVTSNWSSREEEEEDVSKSLRHFEMSSECRRSVSESRSCTWEEEEKTKSCLRYQREEAKIQAWVNLQSAKAEAESRKLEVKIQKMRSNLEEKLMKRMADVHRKAEEWRAAAQFQHSEQIRKVGQQARKVMNRNNSHYSGRKSCGCFPCNNHHI</sequence>
<reference evidence="5" key="2">
    <citation type="journal article" date="2024" name="Plant">
        <title>Genomic evolution and insights into agronomic trait innovations of Sesamum species.</title>
        <authorList>
            <person name="Miao H."/>
            <person name="Wang L."/>
            <person name="Qu L."/>
            <person name="Liu H."/>
            <person name="Sun Y."/>
            <person name="Le M."/>
            <person name="Wang Q."/>
            <person name="Wei S."/>
            <person name="Zheng Y."/>
            <person name="Lin W."/>
            <person name="Duan Y."/>
            <person name="Cao H."/>
            <person name="Xiong S."/>
            <person name="Wang X."/>
            <person name="Wei L."/>
            <person name="Li C."/>
            <person name="Ma Q."/>
            <person name="Ju M."/>
            <person name="Zhao R."/>
            <person name="Li G."/>
            <person name="Mu C."/>
            <person name="Tian Q."/>
            <person name="Mei H."/>
            <person name="Zhang T."/>
            <person name="Gao T."/>
            <person name="Zhang H."/>
        </authorList>
    </citation>
    <scope>NUCLEOTIDE SEQUENCE</scope>
    <source>
        <strain evidence="5">3651</strain>
    </source>
</reference>
<organism evidence="5 6">
    <name type="scientific">Sesamum alatum</name>
    <dbReference type="NCBI Taxonomy" id="300844"/>
    <lineage>
        <taxon>Eukaryota</taxon>
        <taxon>Viridiplantae</taxon>
        <taxon>Streptophyta</taxon>
        <taxon>Embryophyta</taxon>
        <taxon>Tracheophyta</taxon>
        <taxon>Spermatophyta</taxon>
        <taxon>Magnoliopsida</taxon>
        <taxon>eudicotyledons</taxon>
        <taxon>Gunneridae</taxon>
        <taxon>Pentapetalae</taxon>
        <taxon>asterids</taxon>
        <taxon>lamiids</taxon>
        <taxon>Lamiales</taxon>
        <taxon>Pedaliaceae</taxon>
        <taxon>Sesamum</taxon>
    </lineage>
</organism>
<comment type="caution">
    <text evidence="5">The sequence shown here is derived from an EMBL/GenBank/DDBJ whole genome shotgun (WGS) entry which is preliminary data.</text>
</comment>
<proteinExistence type="inferred from homology"/>
<reference evidence="5" key="1">
    <citation type="submission" date="2020-06" db="EMBL/GenBank/DDBJ databases">
        <authorList>
            <person name="Li T."/>
            <person name="Hu X."/>
            <person name="Zhang T."/>
            <person name="Song X."/>
            <person name="Zhang H."/>
            <person name="Dai N."/>
            <person name="Sheng W."/>
            <person name="Hou X."/>
            <person name="Wei L."/>
        </authorList>
    </citation>
    <scope>NUCLEOTIDE SEQUENCE</scope>
    <source>
        <strain evidence="5">3651</strain>
        <tissue evidence="5">Leaf</tissue>
    </source>
</reference>
<keyword evidence="6" id="KW-1185">Reference proteome</keyword>
<accession>A0AAE2CMB5</accession>
<feature type="region of interest" description="Disordered" evidence="3">
    <location>
        <begin position="1"/>
        <end position="21"/>
    </location>
</feature>